<feature type="domain" description="Conjugative transposon TraM C-terminal" evidence="2">
    <location>
        <begin position="187"/>
        <end position="331"/>
    </location>
</feature>
<dbReference type="PATRIC" id="fig|679935.3.peg.206"/>
<evidence type="ECO:0000256" key="1">
    <source>
        <dbReference type="SAM" id="MobiDB-lite"/>
    </source>
</evidence>
<dbReference type="RefSeq" id="WP_014774424.1">
    <property type="nucleotide sequence ID" value="NC_018011.1"/>
</dbReference>
<name>I3YI01_ALIFI</name>
<organism evidence="3 4">
    <name type="scientific">Alistipes finegoldii (strain DSM 17242 / JCM 16770 / CCUG 46020 / CIP 107999 / KCTC 15236 / AHN 2437)</name>
    <dbReference type="NCBI Taxonomy" id="679935"/>
    <lineage>
        <taxon>Bacteria</taxon>
        <taxon>Pseudomonadati</taxon>
        <taxon>Bacteroidota</taxon>
        <taxon>Bacteroidia</taxon>
        <taxon>Bacteroidales</taxon>
        <taxon>Rikenellaceae</taxon>
        <taxon>Alistipes</taxon>
    </lineage>
</organism>
<dbReference type="HOGENOM" id="CLU_815444_0_0_10"/>
<evidence type="ECO:0000259" key="2">
    <source>
        <dbReference type="Pfam" id="PF12508"/>
    </source>
</evidence>
<feature type="compositionally biased region" description="Polar residues" evidence="1">
    <location>
        <begin position="86"/>
        <end position="97"/>
    </location>
</feature>
<dbReference type="InterPro" id="IPR055407">
    <property type="entry name" value="TraM_C"/>
</dbReference>
<dbReference type="Proteomes" id="UP000006052">
    <property type="component" value="Chromosome"/>
</dbReference>
<dbReference type="AlphaFoldDB" id="I3YI01"/>
<dbReference type="KEGG" id="afd:Alfi_0209"/>
<proteinExistence type="predicted"/>
<reference evidence="4" key="1">
    <citation type="journal article" date="2013" name="Stand. Genomic Sci.">
        <title>Complete genome sequence of the bile-resistant pigment-producing anaerobe Alistipes finegoldii type strain (AHN2437(T)).</title>
        <authorList>
            <person name="Mavromatis K."/>
            <person name="Stackebrandt E."/>
            <person name="Munk C."/>
            <person name="Lapidus A."/>
            <person name="Nolan M."/>
            <person name="Lucas S."/>
            <person name="Hammon N."/>
            <person name="Deshpande S."/>
            <person name="Cheng J.F."/>
            <person name="Tapia R."/>
            <person name="Goodwin L.A."/>
            <person name="Pitluck S."/>
            <person name="Liolios K."/>
            <person name="Pagani I."/>
            <person name="Ivanova N."/>
            <person name="Mikhailova N."/>
            <person name="Huntemann M."/>
            <person name="Pati A."/>
            <person name="Chen A."/>
            <person name="Palaniappan K."/>
            <person name="Land M."/>
            <person name="Hauser L."/>
            <person name="Rohde M."/>
            <person name="Gronow S."/>
            <person name="Goker M."/>
            <person name="Detter J.C."/>
            <person name="Bristow J."/>
            <person name="Eisen J.A."/>
            <person name="Markowitz V."/>
            <person name="Hugenholtz P."/>
            <person name="Kyrpides N.C."/>
            <person name="Klenk H.P."/>
            <person name="Woyke T."/>
        </authorList>
    </citation>
    <scope>NUCLEOTIDE SEQUENCE</scope>
    <source>
        <strain evidence="4">DSM 17242 / JCM 16770 / AHN 2437 / CCUG 46020 / CIP 107999</strain>
    </source>
</reference>
<dbReference type="EMBL" id="CP003274">
    <property type="protein sequence ID" value="AFL76619.1"/>
    <property type="molecule type" value="Genomic_DNA"/>
</dbReference>
<feature type="region of interest" description="Disordered" evidence="1">
    <location>
        <begin position="68"/>
        <end position="105"/>
    </location>
</feature>
<gene>
    <name evidence="3" type="ordered locus">Alfi_0209</name>
</gene>
<accession>I3YI01</accession>
<evidence type="ECO:0000313" key="3">
    <source>
        <dbReference type="EMBL" id="AFL76619.1"/>
    </source>
</evidence>
<sequence>MNKRMKILLIAGAVMVLLLAAGYLKQQDRNSDGSQNSVTSIEAAIDDKTYTSKKAAYEAYANEKESFYNRPPSGFEPVAEHPEPSASKSENAQSAPVTTLRVDRKASEEQFDAAYEEIAQNMDQIYEGETPVGRSRQAASSAPDGPATNEQVVDEVTRRRQAMMRDWGVGQSSQPGQGNSPGASMFRAVIHGTQLVKSGQTALFRTKEPIRYGSLVVPANTLLSGVAAISENRLSVKINSVRMGREVFSLPLAVYGSDGIQGIPLNYDEVGKIANSQTSMTAVQEASTAVSQYGGTVGRVVGSMISGVGNQVRSAKTVEIRLIDNQIVILKIDER</sequence>
<evidence type="ECO:0000313" key="4">
    <source>
        <dbReference type="Proteomes" id="UP000006052"/>
    </source>
</evidence>
<feature type="region of interest" description="Disordered" evidence="1">
    <location>
        <begin position="131"/>
        <end position="152"/>
    </location>
</feature>
<protein>
    <recommendedName>
        <fullName evidence="2">Conjugative transposon TraM C-terminal domain-containing protein</fullName>
    </recommendedName>
</protein>
<dbReference type="Pfam" id="PF12508">
    <property type="entry name" value="Transposon_TraM"/>
    <property type="match status" value="1"/>
</dbReference>
<dbReference type="STRING" id="679935.Alfi_0209"/>